<evidence type="ECO:0000313" key="2">
    <source>
        <dbReference type="Ensembl" id="ENSNGAP00000002301.1"/>
    </source>
</evidence>
<dbReference type="AlphaFoldDB" id="A0A8C6W2C9"/>
<dbReference type="Ensembl" id="ENSNGAT00000002555.1">
    <property type="protein sequence ID" value="ENSNGAP00000002301.1"/>
    <property type="gene ID" value="ENSNGAG00000001929.1"/>
</dbReference>
<dbReference type="GeneTree" id="ENSGT00530000067269"/>
<name>A0A8C6W2C9_NANGA</name>
<organism evidence="2 3">
    <name type="scientific">Nannospalax galili</name>
    <name type="common">Northern Israeli blind subterranean mole rat</name>
    <name type="synonym">Spalax galili</name>
    <dbReference type="NCBI Taxonomy" id="1026970"/>
    <lineage>
        <taxon>Eukaryota</taxon>
        <taxon>Metazoa</taxon>
        <taxon>Chordata</taxon>
        <taxon>Craniata</taxon>
        <taxon>Vertebrata</taxon>
        <taxon>Euteleostomi</taxon>
        <taxon>Mammalia</taxon>
        <taxon>Eutheria</taxon>
        <taxon>Euarchontoglires</taxon>
        <taxon>Glires</taxon>
        <taxon>Rodentia</taxon>
        <taxon>Myomorpha</taxon>
        <taxon>Muroidea</taxon>
        <taxon>Spalacidae</taxon>
        <taxon>Spalacinae</taxon>
        <taxon>Nannospalax</taxon>
    </lineage>
</organism>
<feature type="region of interest" description="Disordered" evidence="1">
    <location>
        <begin position="289"/>
        <end position="309"/>
    </location>
</feature>
<reference evidence="2" key="1">
    <citation type="submission" date="2025-08" db="UniProtKB">
        <authorList>
            <consortium name="Ensembl"/>
        </authorList>
    </citation>
    <scope>IDENTIFICATION</scope>
</reference>
<reference evidence="2" key="2">
    <citation type="submission" date="2025-09" db="UniProtKB">
        <authorList>
            <consortium name="Ensembl"/>
        </authorList>
    </citation>
    <scope>IDENTIFICATION</scope>
</reference>
<keyword evidence="3" id="KW-1185">Reference proteome</keyword>
<feature type="region of interest" description="Disordered" evidence="1">
    <location>
        <begin position="203"/>
        <end position="234"/>
    </location>
</feature>
<accession>A0A8C6W2C9</accession>
<dbReference type="Proteomes" id="UP000694381">
    <property type="component" value="Unassembled WGS sequence"/>
</dbReference>
<feature type="compositionally biased region" description="Basic residues" evidence="1">
    <location>
        <begin position="213"/>
        <end position="222"/>
    </location>
</feature>
<protein>
    <submittedName>
        <fullName evidence="2">Testis expressed gene 16</fullName>
    </submittedName>
</protein>
<feature type="region of interest" description="Disordered" evidence="1">
    <location>
        <begin position="102"/>
        <end position="129"/>
    </location>
</feature>
<evidence type="ECO:0000256" key="1">
    <source>
        <dbReference type="SAM" id="MobiDB-lite"/>
    </source>
</evidence>
<dbReference type="OMA" id="PRNLWLE"/>
<gene>
    <name evidence="2" type="primary">LOC103725607</name>
</gene>
<proteinExistence type="predicted"/>
<evidence type="ECO:0000313" key="3">
    <source>
        <dbReference type="Proteomes" id="UP000694381"/>
    </source>
</evidence>
<sequence>ISPVADVTNPPNISKELESIALVRPKTSGLLHLENMPIISPGFLESQRLDVTGIVSPEERGKGTAILVAGVPGKEELDDTEIPTLKFTGFIHLEVLINKCSPSSEYSRPGTPRNLWMESPENAESPGSDDLEVARNMYPFRERSIFRRSWAELIDAPLNSEGLHILETTPTEEDRELAYLQLASEQENQANTPLRDPHFQALQGPFPLLPQRPKLRRQRSRSLPRYSDSRSQNLNVSEFKGKAEETHFFFPADRNLLTRGNIKERENMKDAWKRTIPSHSGEYFPINKRSEKSALRGNTGIPEDNSVRSRSNVRIPKNNVSTIPVVNVGIPMDSPGVLRGSGGVPTSNSAGTSRCIVPSPLTELSKIREHQL</sequence>